<organism evidence="10 11">
    <name type="scientific">Methanobrevibacter smithii</name>
    <dbReference type="NCBI Taxonomy" id="2173"/>
    <lineage>
        <taxon>Archaea</taxon>
        <taxon>Methanobacteriati</taxon>
        <taxon>Methanobacteriota</taxon>
        <taxon>Methanomada group</taxon>
        <taxon>Methanobacteria</taxon>
        <taxon>Methanobacteriales</taxon>
        <taxon>Methanobacteriaceae</taxon>
        <taxon>Methanobrevibacter</taxon>
    </lineage>
</organism>
<dbReference type="Gene3D" id="3.30.70.1350">
    <property type="entry name" value="Cation efflux protein, cytoplasmic domain"/>
    <property type="match status" value="1"/>
</dbReference>
<sequence length="301" mass="32316">MDEFRTKGGTKAAIVGIGSNTFLTIFNIGIGIISGSYALISEGAHTLSDVATSIIAYLGFRIGQKPADEEHPLGHGRAEAIAGLIIVLFLTMVAYEIMTGAINKIVHPELITTPSYLAAVMALIGIGVNLCISRYIIALGKKIRSPAIVADGNHQKVDIFSSVAILVGVFASNSGYPIIDPVIGLIIGLFVLKTAYTIGKENIDNIMGKIPSKELIKDIEKAATKTPQVLGAHNIKVEYLGSYSVVSLHIELDENMTLKESHKIVHRAQNNVLKKVPLVKSVTIHACPAGIEYDHKQEIDK</sequence>
<keyword evidence="5 7" id="KW-1133">Transmembrane helix</keyword>
<evidence type="ECO:0000256" key="6">
    <source>
        <dbReference type="ARBA" id="ARBA00023136"/>
    </source>
</evidence>
<dbReference type="SUPFAM" id="SSF160240">
    <property type="entry name" value="Cation efflux protein cytoplasmic domain-like"/>
    <property type="match status" value="1"/>
</dbReference>
<comment type="subcellular location">
    <subcellularLocation>
        <location evidence="1">Membrane</location>
        <topology evidence="1">Multi-pass membrane protein</topology>
    </subcellularLocation>
</comment>
<dbReference type="FunFam" id="1.20.1510.10:FF:000006">
    <property type="entry name" value="Divalent cation efflux transporter"/>
    <property type="match status" value="1"/>
</dbReference>
<protein>
    <submittedName>
        <fullName evidence="10">Cation transporter</fullName>
    </submittedName>
</protein>
<dbReference type="PANTHER" id="PTHR43840:SF15">
    <property type="entry name" value="MITOCHONDRIAL METAL TRANSPORTER 1-RELATED"/>
    <property type="match status" value="1"/>
</dbReference>
<dbReference type="InterPro" id="IPR036837">
    <property type="entry name" value="Cation_efflux_CTD_sf"/>
</dbReference>
<evidence type="ECO:0000256" key="2">
    <source>
        <dbReference type="ARBA" id="ARBA00008114"/>
    </source>
</evidence>
<dbReference type="AlphaFoldDB" id="A0A2H4U793"/>
<keyword evidence="3" id="KW-0813">Transport</keyword>
<name>A0A2H4U793_METSM</name>
<dbReference type="SUPFAM" id="SSF161111">
    <property type="entry name" value="Cation efflux protein transmembrane domain-like"/>
    <property type="match status" value="1"/>
</dbReference>
<dbReference type="InterPro" id="IPR058533">
    <property type="entry name" value="Cation_efflux_TM"/>
</dbReference>
<feature type="transmembrane region" description="Helical" evidence="7">
    <location>
        <begin position="12"/>
        <end position="37"/>
    </location>
</feature>
<dbReference type="GO" id="GO:0008324">
    <property type="term" value="F:monoatomic cation transmembrane transporter activity"/>
    <property type="evidence" value="ECO:0007669"/>
    <property type="project" value="InterPro"/>
</dbReference>
<feature type="transmembrane region" description="Helical" evidence="7">
    <location>
        <begin position="43"/>
        <end position="60"/>
    </location>
</feature>
<evidence type="ECO:0000313" key="11">
    <source>
        <dbReference type="Proteomes" id="UP000232133"/>
    </source>
</evidence>
<dbReference type="GeneID" id="35118897"/>
<evidence type="ECO:0000256" key="3">
    <source>
        <dbReference type="ARBA" id="ARBA00022448"/>
    </source>
</evidence>
<evidence type="ECO:0000256" key="1">
    <source>
        <dbReference type="ARBA" id="ARBA00004141"/>
    </source>
</evidence>
<dbReference type="NCBIfam" id="TIGR01297">
    <property type="entry name" value="CDF"/>
    <property type="match status" value="1"/>
</dbReference>
<dbReference type="InterPro" id="IPR027470">
    <property type="entry name" value="Cation_efflux_CTD"/>
</dbReference>
<dbReference type="Gene3D" id="1.20.1510.10">
    <property type="entry name" value="Cation efflux protein transmembrane domain"/>
    <property type="match status" value="1"/>
</dbReference>
<dbReference type="Pfam" id="PF16916">
    <property type="entry name" value="ZT_dimer"/>
    <property type="match status" value="1"/>
</dbReference>
<dbReference type="InterPro" id="IPR027469">
    <property type="entry name" value="Cation_efflux_TMD_sf"/>
</dbReference>
<evidence type="ECO:0000259" key="9">
    <source>
        <dbReference type="Pfam" id="PF16916"/>
    </source>
</evidence>
<feature type="transmembrane region" description="Helical" evidence="7">
    <location>
        <begin position="157"/>
        <end position="176"/>
    </location>
</feature>
<dbReference type="InterPro" id="IPR050291">
    <property type="entry name" value="CDF_Transporter"/>
</dbReference>
<evidence type="ECO:0000313" key="10">
    <source>
        <dbReference type="EMBL" id="ATZ59992.1"/>
    </source>
</evidence>
<feature type="transmembrane region" description="Helical" evidence="7">
    <location>
        <begin position="182"/>
        <end position="199"/>
    </location>
</feature>
<dbReference type="GO" id="GO:0016020">
    <property type="term" value="C:membrane"/>
    <property type="evidence" value="ECO:0007669"/>
    <property type="project" value="UniProtKB-SubCell"/>
</dbReference>
<proteinExistence type="inferred from homology"/>
<feature type="transmembrane region" description="Helical" evidence="7">
    <location>
        <begin position="114"/>
        <end position="137"/>
    </location>
</feature>
<keyword evidence="6 7" id="KW-0472">Membrane</keyword>
<feature type="domain" description="Cation efflux protein cytoplasmic" evidence="9">
    <location>
        <begin position="211"/>
        <end position="288"/>
    </location>
</feature>
<dbReference type="EMBL" id="CP017803">
    <property type="protein sequence ID" value="ATZ59992.1"/>
    <property type="molecule type" value="Genomic_DNA"/>
</dbReference>
<dbReference type="InterPro" id="IPR002524">
    <property type="entry name" value="Cation_efflux"/>
</dbReference>
<keyword evidence="4 7" id="KW-0812">Transmembrane</keyword>
<feature type="domain" description="Cation efflux protein transmembrane" evidence="8">
    <location>
        <begin position="14"/>
        <end position="207"/>
    </location>
</feature>
<dbReference type="RefSeq" id="WP_100815579.1">
    <property type="nucleotide sequence ID" value="NZ_CAYASY010000021.1"/>
</dbReference>
<evidence type="ECO:0000259" key="8">
    <source>
        <dbReference type="Pfam" id="PF01545"/>
    </source>
</evidence>
<dbReference type="PANTHER" id="PTHR43840">
    <property type="entry name" value="MITOCHONDRIAL METAL TRANSPORTER 1-RELATED"/>
    <property type="match status" value="1"/>
</dbReference>
<dbReference type="Proteomes" id="UP000232133">
    <property type="component" value="Chromosome"/>
</dbReference>
<gene>
    <name evidence="10" type="ORF">BK798_05915</name>
</gene>
<reference evidence="11" key="1">
    <citation type="submission" date="2016-10" db="EMBL/GenBank/DDBJ databases">
        <authorList>
            <person name="Kim B.-C."/>
            <person name="Jeong H."/>
        </authorList>
    </citation>
    <scope>NUCLEOTIDE SEQUENCE [LARGE SCALE GENOMIC DNA]</scope>
    <source>
        <strain evidence="11">KB11</strain>
    </source>
</reference>
<evidence type="ECO:0000256" key="7">
    <source>
        <dbReference type="SAM" id="Phobius"/>
    </source>
</evidence>
<feature type="transmembrane region" description="Helical" evidence="7">
    <location>
        <begin position="81"/>
        <end position="102"/>
    </location>
</feature>
<evidence type="ECO:0000256" key="4">
    <source>
        <dbReference type="ARBA" id="ARBA00022692"/>
    </source>
</evidence>
<evidence type="ECO:0000256" key="5">
    <source>
        <dbReference type="ARBA" id="ARBA00022989"/>
    </source>
</evidence>
<accession>A0A2H4U793</accession>
<dbReference type="Pfam" id="PF01545">
    <property type="entry name" value="Cation_efflux"/>
    <property type="match status" value="1"/>
</dbReference>
<comment type="similarity">
    <text evidence="2">Belongs to the cation diffusion facilitator (CDF) transporter (TC 2.A.4) family.</text>
</comment>